<organism evidence="1 2">
    <name type="scientific">Paracoccidioides lutzii (strain ATCC MYA-826 / Pb01)</name>
    <name type="common">Paracoccidioides brasiliensis</name>
    <dbReference type="NCBI Taxonomy" id="502779"/>
    <lineage>
        <taxon>Eukaryota</taxon>
        <taxon>Fungi</taxon>
        <taxon>Dikarya</taxon>
        <taxon>Ascomycota</taxon>
        <taxon>Pezizomycotina</taxon>
        <taxon>Eurotiomycetes</taxon>
        <taxon>Eurotiomycetidae</taxon>
        <taxon>Onygenales</taxon>
        <taxon>Ajellomycetaceae</taxon>
        <taxon>Paracoccidioides</taxon>
    </lineage>
</organism>
<dbReference type="KEGG" id="pbl:PAAG_12704"/>
<dbReference type="Proteomes" id="UP000002059">
    <property type="component" value="Partially assembled WGS sequence"/>
</dbReference>
<dbReference type="Gene3D" id="3.60.10.10">
    <property type="entry name" value="Endonuclease/exonuclease/phosphatase"/>
    <property type="match status" value="1"/>
</dbReference>
<protein>
    <recommendedName>
        <fullName evidence="3">Endonuclease/exonuclease/phosphatase domain-containing protein</fullName>
    </recommendedName>
</protein>
<accession>A0A0A2VIA6</accession>
<dbReference type="GeneID" id="26971280"/>
<dbReference type="SUPFAM" id="SSF56219">
    <property type="entry name" value="DNase I-like"/>
    <property type="match status" value="1"/>
</dbReference>
<dbReference type="HOGENOM" id="CLU_794761_0_0_1"/>
<sequence>MQVNVGKGGPAHETALNLAFERKTDILLIQEPWIHRNLSQRISKKHPAFNCFAPIEKWDRKPRVLTYVHKHPQIHAHAVPGPWAENRDIHMLHIQAWGLQLQTVNIYNAPPGAEDPGQGVGCLLSWSVPALPLLLAGDLNIKHPVWQPGVPPSRWAEPFLQWTMNFNFTLTMDPDTPTRTIQRRRARLGYADDLGLLSAGTTLEGNVVTLQEDFKLLNDWASKEGLTFDFAKTEIAHFTRRRTLSNPSIDLETTSGTHSITAKAVKSSIRYLGIWLDRKLSFKKHVETMAAKARQVSNGIRALSNTARGAPVQLLRQSIQACVLSVLCYGAEAWWPGATRMEKGKEISN</sequence>
<dbReference type="EMBL" id="KN294096">
    <property type="protein sequence ID" value="KGQ00639.1"/>
    <property type="molecule type" value="Genomic_DNA"/>
</dbReference>
<dbReference type="RefSeq" id="XP_015702227.1">
    <property type="nucleotide sequence ID" value="XM_015848159.1"/>
</dbReference>
<dbReference type="InterPro" id="IPR036691">
    <property type="entry name" value="Endo/exonu/phosph_ase_sf"/>
</dbReference>
<evidence type="ECO:0008006" key="3">
    <source>
        <dbReference type="Google" id="ProtNLM"/>
    </source>
</evidence>
<evidence type="ECO:0000313" key="2">
    <source>
        <dbReference type="Proteomes" id="UP000002059"/>
    </source>
</evidence>
<dbReference type="PANTHER" id="PTHR33481">
    <property type="entry name" value="REVERSE TRANSCRIPTASE"/>
    <property type="match status" value="1"/>
</dbReference>
<proteinExistence type="predicted"/>
<name>A0A0A2VIA6_PARBA</name>
<keyword evidence="2" id="KW-1185">Reference proteome</keyword>
<gene>
    <name evidence="1" type="ORF">PAAG_12704</name>
</gene>
<reference evidence="1 2" key="1">
    <citation type="journal article" date="2011" name="PLoS Genet.">
        <title>Comparative genomic analysis of human fungal pathogens causing paracoccidioidomycosis.</title>
        <authorList>
            <person name="Desjardins C.A."/>
            <person name="Champion M.D."/>
            <person name="Holder J.W."/>
            <person name="Muszewska A."/>
            <person name="Goldberg J."/>
            <person name="Bailao A.M."/>
            <person name="Brigido M.M."/>
            <person name="Ferreira M.E."/>
            <person name="Garcia A.M."/>
            <person name="Grynberg M."/>
            <person name="Gujja S."/>
            <person name="Heiman D.I."/>
            <person name="Henn M.R."/>
            <person name="Kodira C.D."/>
            <person name="Leon-Narvaez H."/>
            <person name="Longo L.V."/>
            <person name="Ma L.J."/>
            <person name="Malavazi I."/>
            <person name="Matsuo A.L."/>
            <person name="Morais F.V."/>
            <person name="Pereira M."/>
            <person name="Rodriguez-Brito S."/>
            <person name="Sakthikumar S."/>
            <person name="Salem-Izacc S.M."/>
            <person name="Sykes S.M."/>
            <person name="Teixeira M.M."/>
            <person name="Vallejo M.C."/>
            <person name="Walter M.E."/>
            <person name="Yandava C."/>
            <person name="Young S."/>
            <person name="Zeng Q."/>
            <person name="Zucker J."/>
            <person name="Felipe M.S."/>
            <person name="Goldman G.H."/>
            <person name="Haas B.J."/>
            <person name="McEwen J.G."/>
            <person name="Nino-Vega G."/>
            <person name="Puccia R."/>
            <person name="San-Blas G."/>
            <person name="Soares C.M."/>
            <person name="Birren B.W."/>
            <person name="Cuomo C.A."/>
        </authorList>
    </citation>
    <scope>NUCLEOTIDE SEQUENCE [LARGE SCALE GENOMIC DNA]</scope>
    <source>
        <strain evidence="2">ATCC MYA-826 / Pb01</strain>
    </source>
</reference>
<dbReference type="AlphaFoldDB" id="A0A0A2VIA6"/>
<evidence type="ECO:0000313" key="1">
    <source>
        <dbReference type="EMBL" id="KGQ00639.1"/>
    </source>
</evidence>
<dbReference type="OrthoDB" id="4436005at2759"/>
<dbReference type="VEuPathDB" id="FungiDB:PAAG_12704"/>
<dbReference type="PANTHER" id="PTHR33481:SF1">
    <property type="entry name" value="ENDONUCLEASE_EXONUCLEASE_PHOSPHATASE DOMAIN-CONTAINING PROTEIN-RELATED"/>
    <property type="match status" value="1"/>
</dbReference>